<dbReference type="Proteomes" id="UP001189122">
    <property type="component" value="Unassembled WGS sequence"/>
</dbReference>
<feature type="domain" description="Retroviral polymerase SH3-like" evidence="2">
    <location>
        <begin position="266"/>
        <end position="321"/>
    </location>
</feature>
<dbReference type="AlphaFoldDB" id="A0A7I8JN06"/>
<protein>
    <recommendedName>
        <fullName evidence="2">Retroviral polymerase SH3-like domain-containing protein</fullName>
    </recommendedName>
</protein>
<evidence type="ECO:0000256" key="1">
    <source>
        <dbReference type="SAM" id="SignalP"/>
    </source>
</evidence>
<feature type="chain" id="PRO_5029453781" description="Retroviral polymerase SH3-like domain-containing protein" evidence="1">
    <location>
        <begin position="20"/>
        <end position="349"/>
    </location>
</feature>
<sequence>MVHARLSLSLSLSLSLTHTHTPAPPTHNSIILTRSGTLRLLGFKPIFHNFTRVQLKSKVKLNTLNYNLQDTCVHAAFSSPLSRLGTERTEILHRPRLKSVAWKHIVTRTMGSRFLRILCPTMKVQLRSNLPINSKCIFFFVFLLLGLSVIPERFIRCQYKYWCTALRRAKYLCIKKGDSEVPFIKGDPKTDPKAHLFYTYCRKNRHTRKTCWKVHGKPPNYGKLHLANAQNEDGVEPMIYGGVSQDGSTSSKPLEIEKLREEIEYVAYIHQSQNGLSKFAPRAVKATFVGYFNTQKGYKFYDPRYQKFIVRINVTFDEKKHDLHIEILKENEAPEMIPINFSAPPPPPN</sequence>
<evidence type="ECO:0000259" key="2">
    <source>
        <dbReference type="Pfam" id="PF25597"/>
    </source>
</evidence>
<dbReference type="EMBL" id="CACRZD030000015">
    <property type="protein sequence ID" value="CAA6671538.1"/>
    <property type="molecule type" value="Genomic_DNA"/>
</dbReference>
<keyword evidence="4" id="KW-1185">Reference proteome</keyword>
<dbReference type="EMBL" id="LR743602">
    <property type="protein sequence ID" value="CAA2632321.1"/>
    <property type="molecule type" value="Genomic_DNA"/>
</dbReference>
<gene>
    <name evidence="3" type="ORF">SI7747_15017946</name>
</gene>
<keyword evidence="1" id="KW-0732">Signal</keyword>
<dbReference type="Pfam" id="PF25597">
    <property type="entry name" value="SH3_retrovirus"/>
    <property type="match status" value="1"/>
</dbReference>
<evidence type="ECO:0000313" key="4">
    <source>
        <dbReference type="Proteomes" id="UP001189122"/>
    </source>
</evidence>
<organism evidence="3">
    <name type="scientific">Spirodela intermedia</name>
    <name type="common">Intermediate duckweed</name>
    <dbReference type="NCBI Taxonomy" id="51605"/>
    <lineage>
        <taxon>Eukaryota</taxon>
        <taxon>Viridiplantae</taxon>
        <taxon>Streptophyta</taxon>
        <taxon>Embryophyta</taxon>
        <taxon>Tracheophyta</taxon>
        <taxon>Spermatophyta</taxon>
        <taxon>Magnoliopsida</taxon>
        <taxon>Liliopsida</taxon>
        <taxon>Araceae</taxon>
        <taxon>Lemnoideae</taxon>
        <taxon>Spirodela</taxon>
    </lineage>
</organism>
<accession>A0A7I8JN06</accession>
<proteinExistence type="predicted"/>
<feature type="signal peptide" evidence="1">
    <location>
        <begin position="1"/>
        <end position="19"/>
    </location>
</feature>
<name>A0A7I8JN06_SPIIN</name>
<evidence type="ECO:0000313" key="3">
    <source>
        <dbReference type="EMBL" id="CAA2632321.1"/>
    </source>
</evidence>
<dbReference type="InterPro" id="IPR057670">
    <property type="entry name" value="SH3_retrovirus"/>
</dbReference>
<reference evidence="3 4" key="1">
    <citation type="submission" date="2019-12" db="EMBL/GenBank/DDBJ databases">
        <authorList>
            <person name="Scholz U."/>
            <person name="Mascher M."/>
            <person name="Fiebig A."/>
        </authorList>
    </citation>
    <scope>NUCLEOTIDE SEQUENCE</scope>
</reference>